<comment type="similarity">
    <text evidence="1 5">Belongs to the pseudouridine synthase RsuA family.</text>
</comment>
<evidence type="ECO:0000313" key="8">
    <source>
        <dbReference type="Proteomes" id="UP000254082"/>
    </source>
</evidence>
<dbReference type="Pfam" id="PF00849">
    <property type="entry name" value="PseudoU_synth_2"/>
    <property type="match status" value="1"/>
</dbReference>
<dbReference type="InterPro" id="IPR000748">
    <property type="entry name" value="PsdUridine_synth_RsuA/RluB/E/F"/>
</dbReference>
<sequence length="242" mass="27031">MRLDKFLVDCAVGSRSQVKAILKKKEVQVNGQIESSPKRQIDEKKDRVTLAGQLLKHETFVYYLLNKPQGVVSATEDSQHQTVLDLLDELAHQKQVFPVGRLDIDTTGLLLLTNNGPLAHAMLSPKKHVAKVYQAKVEGLMTDEDVVAFGQGIRLKDFVCRPAQLQILESDQAQGSCLVQIEIAEGKFHQVKRMVASRGKKVLELKRISMGPLHLPHDLSEGHYRRLSAQELADLSGFHVDL</sequence>
<dbReference type="Proteomes" id="UP000254082">
    <property type="component" value="Unassembled WGS sequence"/>
</dbReference>
<dbReference type="SUPFAM" id="SSF55174">
    <property type="entry name" value="Alpha-L RNA-binding motif"/>
    <property type="match status" value="1"/>
</dbReference>
<dbReference type="EC" id="5.4.99.-" evidence="5"/>
<dbReference type="SMART" id="SM00363">
    <property type="entry name" value="S4"/>
    <property type="match status" value="1"/>
</dbReference>
<dbReference type="Pfam" id="PF01479">
    <property type="entry name" value="S4"/>
    <property type="match status" value="1"/>
</dbReference>
<dbReference type="NCBIfam" id="TIGR00093">
    <property type="entry name" value="pseudouridine synthase"/>
    <property type="match status" value="1"/>
</dbReference>
<dbReference type="CDD" id="cd00165">
    <property type="entry name" value="S4"/>
    <property type="match status" value="1"/>
</dbReference>
<dbReference type="RefSeq" id="WP_115325001.1">
    <property type="nucleotide sequence ID" value="NZ_UHFA01000002.1"/>
</dbReference>
<evidence type="ECO:0000256" key="4">
    <source>
        <dbReference type="PROSITE-ProRule" id="PRU00182"/>
    </source>
</evidence>
<evidence type="ECO:0000256" key="2">
    <source>
        <dbReference type="ARBA" id="ARBA00022884"/>
    </source>
</evidence>
<dbReference type="CDD" id="cd02553">
    <property type="entry name" value="PseudoU_synth_RsuA"/>
    <property type="match status" value="1"/>
</dbReference>
<evidence type="ECO:0000256" key="1">
    <source>
        <dbReference type="ARBA" id="ARBA00008348"/>
    </source>
</evidence>
<dbReference type="InterPro" id="IPR036986">
    <property type="entry name" value="S4_RNA-bd_sf"/>
</dbReference>
<accession>A0A380JDT8</accession>
<dbReference type="PROSITE" id="PS01149">
    <property type="entry name" value="PSI_RSU"/>
    <property type="match status" value="1"/>
</dbReference>
<dbReference type="InterPro" id="IPR020094">
    <property type="entry name" value="TruA/RsuA/RluB/E/F_N"/>
</dbReference>
<keyword evidence="3 5" id="KW-0413">Isomerase</keyword>
<feature type="domain" description="RNA-binding S4" evidence="6">
    <location>
        <begin position="1"/>
        <end position="66"/>
    </location>
</feature>
<dbReference type="OrthoDB" id="9807213at2"/>
<gene>
    <name evidence="7" type="primary">rsuA</name>
    <name evidence="7" type="ORF">NCTC11391_01066</name>
</gene>
<dbReference type="SUPFAM" id="SSF55120">
    <property type="entry name" value="Pseudouridine synthase"/>
    <property type="match status" value="1"/>
</dbReference>
<dbReference type="Gene3D" id="3.30.70.1560">
    <property type="entry name" value="Alpha-L RNA-binding motif"/>
    <property type="match status" value="1"/>
</dbReference>
<evidence type="ECO:0000256" key="5">
    <source>
        <dbReference type="RuleBase" id="RU003887"/>
    </source>
</evidence>
<dbReference type="InterPro" id="IPR042092">
    <property type="entry name" value="PsdUridine_s_RsuA/RluB/E/F_cat"/>
</dbReference>
<dbReference type="PROSITE" id="PS50889">
    <property type="entry name" value="S4"/>
    <property type="match status" value="1"/>
</dbReference>
<dbReference type="PANTHER" id="PTHR47683:SF4">
    <property type="entry name" value="PSEUDOURIDINE SYNTHASE"/>
    <property type="match status" value="1"/>
</dbReference>
<dbReference type="InterPro" id="IPR050343">
    <property type="entry name" value="RsuA_PseudoU_synthase"/>
</dbReference>
<dbReference type="Gene3D" id="3.30.70.580">
    <property type="entry name" value="Pseudouridine synthase I, catalytic domain, N-terminal subdomain"/>
    <property type="match status" value="1"/>
</dbReference>
<dbReference type="GO" id="GO:0003723">
    <property type="term" value="F:RNA binding"/>
    <property type="evidence" value="ECO:0007669"/>
    <property type="project" value="UniProtKB-KW"/>
</dbReference>
<keyword evidence="8" id="KW-1185">Reference proteome</keyword>
<dbReference type="PANTHER" id="PTHR47683">
    <property type="entry name" value="PSEUDOURIDINE SYNTHASE FAMILY PROTEIN-RELATED"/>
    <property type="match status" value="1"/>
</dbReference>
<dbReference type="Gene3D" id="3.10.290.10">
    <property type="entry name" value="RNA-binding S4 domain"/>
    <property type="match status" value="1"/>
</dbReference>
<dbReference type="InterPro" id="IPR018496">
    <property type="entry name" value="PsdUridine_synth_RsuA/RluB_CS"/>
</dbReference>
<dbReference type="FunFam" id="3.30.70.1560:FF:000001">
    <property type="entry name" value="Pseudouridine synthase"/>
    <property type="match status" value="1"/>
</dbReference>
<dbReference type="GO" id="GO:0005829">
    <property type="term" value="C:cytosol"/>
    <property type="evidence" value="ECO:0007669"/>
    <property type="project" value="UniProtKB-ARBA"/>
</dbReference>
<name>A0A380JDT8_STRDO</name>
<evidence type="ECO:0000256" key="3">
    <source>
        <dbReference type="ARBA" id="ARBA00023235"/>
    </source>
</evidence>
<organism evidence="7 8">
    <name type="scientific">Streptococcus downei MFe28</name>
    <dbReference type="NCBI Taxonomy" id="764290"/>
    <lineage>
        <taxon>Bacteria</taxon>
        <taxon>Bacillati</taxon>
        <taxon>Bacillota</taxon>
        <taxon>Bacilli</taxon>
        <taxon>Lactobacillales</taxon>
        <taxon>Streptococcaceae</taxon>
        <taxon>Streptococcus</taxon>
    </lineage>
</organism>
<keyword evidence="2 4" id="KW-0694">RNA-binding</keyword>
<evidence type="ECO:0000259" key="6">
    <source>
        <dbReference type="SMART" id="SM00363"/>
    </source>
</evidence>
<dbReference type="GO" id="GO:0120159">
    <property type="term" value="F:rRNA pseudouridine synthase activity"/>
    <property type="evidence" value="ECO:0007669"/>
    <property type="project" value="UniProtKB-ARBA"/>
</dbReference>
<dbReference type="GO" id="GO:0000455">
    <property type="term" value="P:enzyme-directed rRNA pseudouridine synthesis"/>
    <property type="evidence" value="ECO:0007669"/>
    <property type="project" value="UniProtKB-ARBA"/>
</dbReference>
<dbReference type="InterPro" id="IPR006145">
    <property type="entry name" value="PsdUridine_synth_RsuA/RluA"/>
</dbReference>
<evidence type="ECO:0000313" key="7">
    <source>
        <dbReference type="EMBL" id="SUN36023.1"/>
    </source>
</evidence>
<dbReference type="AlphaFoldDB" id="A0A380JDT8"/>
<dbReference type="InterPro" id="IPR002942">
    <property type="entry name" value="S4_RNA-bd"/>
</dbReference>
<protein>
    <recommendedName>
        <fullName evidence="5">Pseudouridine synthase</fullName>
        <ecNumber evidence="5">5.4.99.-</ecNumber>
    </recommendedName>
</protein>
<proteinExistence type="inferred from homology"/>
<dbReference type="InterPro" id="IPR020103">
    <property type="entry name" value="PsdUridine_synth_cat_dom_sf"/>
</dbReference>
<reference evidence="7 8" key="1">
    <citation type="submission" date="2018-06" db="EMBL/GenBank/DDBJ databases">
        <authorList>
            <consortium name="Pathogen Informatics"/>
            <person name="Doyle S."/>
        </authorList>
    </citation>
    <scope>NUCLEOTIDE SEQUENCE [LARGE SCALE GENOMIC DNA]</scope>
    <source>
        <strain evidence="8">NCTC 11391</strain>
    </source>
</reference>
<dbReference type="EMBL" id="UHFA01000002">
    <property type="protein sequence ID" value="SUN36023.1"/>
    <property type="molecule type" value="Genomic_DNA"/>
</dbReference>